<dbReference type="AlphaFoldDB" id="A0A150P603"/>
<gene>
    <name evidence="1" type="ORF">BE04_01120</name>
</gene>
<proteinExistence type="predicted"/>
<name>A0A150P603_SORCE</name>
<comment type="caution">
    <text evidence="1">The sequence shown here is derived from an EMBL/GenBank/DDBJ whole genome shotgun (WGS) entry which is preliminary data.</text>
</comment>
<dbReference type="Pfam" id="PF22550">
    <property type="entry name" value="CesT_Tir_1"/>
    <property type="match status" value="1"/>
</dbReference>
<dbReference type="EMBL" id="JELX01003935">
    <property type="protein sequence ID" value="KYF50908.1"/>
    <property type="molecule type" value="Genomic_DNA"/>
</dbReference>
<dbReference type="Proteomes" id="UP000075604">
    <property type="component" value="Unassembled WGS sequence"/>
</dbReference>
<evidence type="ECO:0008006" key="3">
    <source>
        <dbReference type="Google" id="ProtNLM"/>
    </source>
</evidence>
<protein>
    <recommendedName>
        <fullName evidence="3">YbjN domain-containing protein</fullName>
    </recommendedName>
</protein>
<dbReference type="InterPro" id="IPR054345">
    <property type="entry name" value="Tir-like"/>
</dbReference>
<reference evidence="1 2" key="1">
    <citation type="submission" date="2014-02" db="EMBL/GenBank/DDBJ databases">
        <title>The small core and large imbalanced accessory genome model reveals a collaborative survival strategy of Sorangium cellulosum strains in nature.</title>
        <authorList>
            <person name="Han K."/>
            <person name="Peng R."/>
            <person name="Blom J."/>
            <person name="Li Y.-Z."/>
        </authorList>
    </citation>
    <scope>NUCLEOTIDE SEQUENCE [LARGE SCALE GENOMIC DNA]</scope>
    <source>
        <strain evidence="1 2">So0157-18</strain>
    </source>
</reference>
<dbReference type="Gene3D" id="3.30.1460.10">
    <property type="match status" value="1"/>
</dbReference>
<evidence type="ECO:0000313" key="2">
    <source>
        <dbReference type="Proteomes" id="UP000075604"/>
    </source>
</evidence>
<sequence length="135" mass="15352">MMPRMTFDEIRACLEGEGWAVEAVSSDTMRSDFQGAERLFPLFVRLSPPFVVFAVIPFVRLPMEPEEGDAIVRRLLQLNREINMAKLSADEEGDVILSVEYRLEDLDPSEVRDAVDVLSFYANKHYAELVELATP</sequence>
<accession>A0A150P603</accession>
<organism evidence="1 2">
    <name type="scientific">Sorangium cellulosum</name>
    <name type="common">Polyangium cellulosum</name>
    <dbReference type="NCBI Taxonomy" id="56"/>
    <lineage>
        <taxon>Bacteria</taxon>
        <taxon>Pseudomonadati</taxon>
        <taxon>Myxococcota</taxon>
        <taxon>Polyangia</taxon>
        <taxon>Polyangiales</taxon>
        <taxon>Polyangiaceae</taxon>
        <taxon>Sorangium</taxon>
    </lineage>
</organism>
<evidence type="ECO:0000313" key="1">
    <source>
        <dbReference type="EMBL" id="KYF50908.1"/>
    </source>
</evidence>
<dbReference type="SUPFAM" id="SSF69635">
    <property type="entry name" value="Type III secretory system chaperone-like"/>
    <property type="match status" value="1"/>
</dbReference>